<comment type="caution">
    <text evidence="1">The sequence shown here is derived from an EMBL/GenBank/DDBJ whole genome shotgun (WGS) entry which is preliminary data.</text>
</comment>
<accession>A0A1W9KNR2</accession>
<organism evidence="1 2">
    <name type="scientific">Rhodoferax ferrireducens</name>
    <dbReference type="NCBI Taxonomy" id="192843"/>
    <lineage>
        <taxon>Bacteria</taxon>
        <taxon>Pseudomonadati</taxon>
        <taxon>Pseudomonadota</taxon>
        <taxon>Betaproteobacteria</taxon>
        <taxon>Burkholderiales</taxon>
        <taxon>Comamonadaceae</taxon>
        <taxon>Rhodoferax</taxon>
    </lineage>
</organism>
<dbReference type="Proteomes" id="UP000192505">
    <property type="component" value="Unassembled WGS sequence"/>
</dbReference>
<evidence type="ECO:0000313" key="1">
    <source>
        <dbReference type="EMBL" id="OQW85802.1"/>
    </source>
</evidence>
<evidence type="ECO:0000313" key="2">
    <source>
        <dbReference type="Proteomes" id="UP000192505"/>
    </source>
</evidence>
<gene>
    <name evidence="1" type="ORF">BWK72_20375</name>
</gene>
<protein>
    <submittedName>
        <fullName evidence="1">Uncharacterized protein</fullName>
    </submittedName>
</protein>
<sequence>MQIIRSAADIVADPALRDLVSSVFANVSDCPEILRFILIVETGDTLASLDAQLGFSIFVNRHEFILEHADWYELVYVLGQDGYGIEVFVPKSIDLPELLAMCVKQALPAESMP</sequence>
<dbReference type="EMBL" id="MTEI01000034">
    <property type="protein sequence ID" value="OQW85802.1"/>
    <property type="molecule type" value="Genomic_DNA"/>
</dbReference>
<name>A0A1W9KNR2_9BURK</name>
<reference evidence="1 2" key="1">
    <citation type="submission" date="2017-01" db="EMBL/GenBank/DDBJ databases">
        <title>Novel large sulfur bacteria in the metagenomes of groundwater-fed chemosynthetic microbial mats in the Lake Huron basin.</title>
        <authorList>
            <person name="Sharrar A.M."/>
            <person name="Flood B.E."/>
            <person name="Bailey J.V."/>
            <person name="Jones D.S."/>
            <person name="Biddanda B."/>
            <person name="Ruberg S.A."/>
            <person name="Marcus D.N."/>
            <person name="Dick G.J."/>
        </authorList>
    </citation>
    <scope>NUCLEOTIDE SEQUENCE [LARGE SCALE GENOMIC DNA]</scope>
    <source>
        <strain evidence="1">A7</strain>
    </source>
</reference>
<proteinExistence type="predicted"/>
<dbReference type="AlphaFoldDB" id="A0A1W9KNR2"/>